<evidence type="ECO:0000313" key="2">
    <source>
        <dbReference type="EMBL" id="KAB2614335.1"/>
    </source>
</evidence>
<dbReference type="EMBL" id="SMOL01000441">
    <property type="protein sequence ID" value="KAB2614335.1"/>
    <property type="molecule type" value="Genomic_DNA"/>
</dbReference>
<sequence length="73" mass="8294">MHVSRRRGNCIHTNEAIGRVARRITGITIHDCLSSIRIRAEEKANIIAAIEKKRGKRPNIIFVVKVMRKSSSE</sequence>
<reference evidence="2 3" key="2">
    <citation type="submission" date="2019-11" db="EMBL/GenBank/DDBJ databases">
        <title>A de novo genome assembly of a pear dwarfing rootstock.</title>
        <authorList>
            <person name="Wang F."/>
            <person name="Wang J."/>
            <person name="Li S."/>
            <person name="Zhang Y."/>
            <person name="Fang M."/>
            <person name="Ma L."/>
            <person name="Zhao Y."/>
            <person name="Jiang S."/>
        </authorList>
    </citation>
    <scope>NUCLEOTIDE SEQUENCE [LARGE SCALE GENOMIC DNA]</scope>
    <source>
        <strain evidence="2">S2</strain>
        <tissue evidence="2">Leaf</tissue>
    </source>
</reference>
<accession>A0A5N5GFQ5</accession>
<gene>
    <name evidence="2" type="ORF">D8674_041752</name>
    <name evidence="1" type="ORF">D8674_041871</name>
</gene>
<evidence type="ECO:0000313" key="1">
    <source>
        <dbReference type="EMBL" id="KAB2604023.1"/>
    </source>
</evidence>
<dbReference type="Proteomes" id="UP000327157">
    <property type="component" value="Unassembled WGS sequence"/>
</dbReference>
<dbReference type="AlphaFoldDB" id="A0A5N5GFQ5"/>
<organism evidence="2 3">
    <name type="scientific">Pyrus ussuriensis x Pyrus communis</name>
    <dbReference type="NCBI Taxonomy" id="2448454"/>
    <lineage>
        <taxon>Eukaryota</taxon>
        <taxon>Viridiplantae</taxon>
        <taxon>Streptophyta</taxon>
        <taxon>Embryophyta</taxon>
        <taxon>Tracheophyta</taxon>
        <taxon>Spermatophyta</taxon>
        <taxon>Magnoliopsida</taxon>
        <taxon>eudicotyledons</taxon>
        <taxon>Gunneridae</taxon>
        <taxon>Pentapetalae</taxon>
        <taxon>rosids</taxon>
        <taxon>fabids</taxon>
        <taxon>Rosales</taxon>
        <taxon>Rosaceae</taxon>
        <taxon>Amygdaloideae</taxon>
        <taxon>Maleae</taxon>
        <taxon>Pyrus</taxon>
    </lineage>
</organism>
<reference evidence="2 3" key="1">
    <citation type="submission" date="2019-09" db="EMBL/GenBank/DDBJ databases">
        <authorList>
            <person name="Ou C."/>
        </authorList>
    </citation>
    <scope>NUCLEOTIDE SEQUENCE [LARGE SCALE GENOMIC DNA]</scope>
    <source>
        <strain evidence="2">S2</strain>
        <tissue evidence="2">Leaf</tissue>
    </source>
</reference>
<protein>
    <submittedName>
        <fullName evidence="2">Uncharacterized protein</fullName>
    </submittedName>
</protein>
<dbReference type="EMBL" id="SMOL01000653">
    <property type="protein sequence ID" value="KAB2604023.1"/>
    <property type="molecule type" value="Genomic_DNA"/>
</dbReference>
<evidence type="ECO:0000313" key="3">
    <source>
        <dbReference type="Proteomes" id="UP000327157"/>
    </source>
</evidence>
<proteinExistence type="predicted"/>
<keyword evidence="3" id="KW-1185">Reference proteome</keyword>
<name>A0A5N5GFQ5_9ROSA</name>
<comment type="caution">
    <text evidence="2">The sequence shown here is derived from an EMBL/GenBank/DDBJ whole genome shotgun (WGS) entry which is preliminary data.</text>
</comment>